<dbReference type="EMBL" id="JACHKT010000023">
    <property type="protein sequence ID" value="MBB6004410.1"/>
    <property type="molecule type" value="Genomic_DNA"/>
</dbReference>
<dbReference type="RefSeq" id="WP_184135376.1">
    <property type="nucleotide sequence ID" value="NZ_JACHKT010000023.1"/>
</dbReference>
<gene>
    <name evidence="1" type="ORF">HNP25_003073</name>
</gene>
<reference evidence="1 2" key="1">
    <citation type="submission" date="2020-08" db="EMBL/GenBank/DDBJ databases">
        <title>Functional genomics of gut bacteria from endangered species of beetles.</title>
        <authorList>
            <person name="Carlos-Shanley C."/>
        </authorList>
    </citation>
    <scope>NUCLEOTIDE SEQUENCE [LARGE SCALE GENOMIC DNA]</scope>
    <source>
        <strain evidence="1 2">S00070</strain>
    </source>
</reference>
<proteinExistence type="predicted"/>
<comment type="caution">
    <text evidence="1">The sequence shown here is derived from an EMBL/GenBank/DDBJ whole genome shotgun (WGS) entry which is preliminary data.</text>
</comment>
<name>A0A841EVS6_9BACT</name>
<organism evidence="1 2">
    <name type="scientific">Arcicella rosea</name>
    <dbReference type="NCBI Taxonomy" id="502909"/>
    <lineage>
        <taxon>Bacteria</taxon>
        <taxon>Pseudomonadati</taxon>
        <taxon>Bacteroidota</taxon>
        <taxon>Cytophagia</taxon>
        <taxon>Cytophagales</taxon>
        <taxon>Flectobacillaceae</taxon>
        <taxon>Arcicella</taxon>
    </lineage>
</organism>
<accession>A0A841EVS6</accession>
<dbReference type="AlphaFoldDB" id="A0A841EVS6"/>
<dbReference type="Proteomes" id="UP000524404">
    <property type="component" value="Unassembled WGS sequence"/>
</dbReference>
<sequence>MNKRLSVFLPIILMISIQGFGQNSLVSTVNSKDSISIKDIFIKGKWSGQSRLMTMATDNEANLSDYAATAIGFGLAYRTLAYKGFQFGISAFVNQNINSPDFTQTDSSTKAVNRYEIGLYDVADANRKDFLFRLQDFHLKYQFKKGTIILGNYLPRNLFINAQDGRMSSTYVQGVGIDWKVNKQWKIKSDWIWRISPRSTTHWYSIENSVGIYPTGVNLDGSKSQYANQIQSAGLGILEIYYQPKPQITIILGDILVENVFNTAYLKTEYSLQKVKHRWFFGTLFVRQNATGNGGNADIAKAYFPVNNRSLIINTRLGYTFDTWESSLNMGRITGEGRFLMPREWGVEQFYTFLARERNEGAGDVWAYSAKLGKSYFKKTLKVELGYGYYRYPDVKNTRLNKYGFADYTQFVGNINYQFSGFLKGLSAQVLFVRKDDRGETYSNKRYVINKVNMSQWNVIFNYQF</sequence>
<evidence type="ECO:0008006" key="3">
    <source>
        <dbReference type="Google" id="ProtNLM"/>
    </source>
</evidence>
<dbReference type="Gene3D" id="2.40.160.10">
    <property type="entry name" value="Porin"/>
    <property type="match status" value="1"/>
</dbReference>
<protein>
    <recommendedName>
        <fullName evidence="3">Outer membrane porin, OprD family</fullName>
    </recommendedName>
</protein>
<dbReference type="InterPro" id="IPR023614">
    <property type="entry name" value="Porin_dom_sf"/>
</dbReference>
<keyword evidence="2" id="KW-1185">Reference proteome</keyword>
<evidence type="ECO:0000313" key="2">
    <source>
        <dbReference type="Proteomes" id="UP000524404"/>
    </source>
</evidence>
<evidence type="ECO:0000313" key="1">
    <source>
        <dbReference type="EMBL" id="MBB6004410.1"/>
    </source>
</evidence>